<organism evidence="1">
    <name type="scientific">viral metagenome</name>
    <dbReference type="NCBI Taxonomy" id="1070528"/>
    <lineage>
        <taxon>unclassified sequences</taxon>
        <taxon>metagenomes</taxon>
        <taxon>organismal metagenomes</taxon>
    </lineage>
</organism>
<protein>
    <submittedName>
        <fullName evidence="1">Uncharacterized protein</fullName>
    </submittedName>
</protein>
<name>A0A6C0DIC9_9ZZZZ</name>
<accession>A0A6C0DIC9</accession>
<dbReference type="AlphaFoldDB" id="A0A6C0DIC9"/>
<evidence type="ECO:0000313" key="1">
    <source>
        <dbReference type="EMBL" id="QHT15679.1"/>
    </source>
</evidence>
<reference evidence="1" key="1">
    <citation type="journal article" date="2020" name="Nature">
        <title>Giant virus diversity and host interactions through global metagenomics.</title>
        <authorList>
            <person name="Schulz F."/>
            <person name="Roux S."/>
            <person name="Paez-Espino D."/>
            <person name="Jungbluth S."/>
            <person name="Walsh D.A."/>
            <person name="Denef V.J."/>
            <person name="McMahon K.D."/>
            <person name="Konstantinidis K.T."/>
            <person name="Eloe-Fadrosh E.A."/>
            <person name="Kyrpides N.C."/>
            <person name="Woyke T."/>
        </authorList>
    </citation>
    <scope>NUCLEOTIDE SEQUENCE</scope>
    <source>
        <strain evidence="1">GVMAG-M-3300023174-176</strain>
    </source>
</reference>
<dbReference type="EMBL" id="MN739613">
    <property type="protein sequence ID" value="QHT15679.1"/>
    <property type="molecule type" value="Genomic_DNA"/>
</dbReference>
<sequence>MPFINKKQAFKLLDDMIAGKQNCIGDCRRIWLRNIGYALKTETNPLKLTGAEHKKLTAKLVKAKDRKKHTITRKIDKKYLTRDSPPYPANKHCGETKKGNDGKMYTAIPDKNNICRWKRNGSD</sequence>
<proteinExistence type="predicted"/>